<dbReference type="Gene3D" id="3.40.5.10">
    <property type="entry name" value="Ribosomal protein L9, N-terminal domain"/>
    <property type="match status" value="1"/>
</dbReference>
<gene>
    <name evidence="7" type="primary">rplI</name>
    <name evidence="9" type="ORF">A3J54_00235</name>
</gene>
<evidence type="ECO:0000256" key="4">
    <source>
        <dbReference type="ARBA" id="ARBA00022980"/>
    </source>
</evidence>
<dbReference type="InterPro" id="IPR020070">
    <property type="entry name" value="Ribosomal_bL9_N"/>
</dbReference>
<dbReference type="Proteomes" id="UP000176576">
    <property type="component" value="Unassembled WGS sequence"/>
</dbReference>
<dbReference type="AlphaFoldDB" id="A0A1G2G9E2"/>
<proteinExistence type="inferred from homology"/>
<evidence type="ECO:0000313" key="9">
    <source>
        <dbReference type="EMBL" id="OGZ46874.1"/>
    </source>
</evidence>
<dbReference type="SUPFAM" id="SSF55653">
    <property type="entry name" value="Ribosomal protein L9 C-domain"/>
    <property type="match status" value="1"/>
</dbReference>
<dbReference type="InterPro" id="IPR000244">
    <property type="entry name" value="Ribosomal_bL9"/>
</dbReference>
<evidence type="ECO:0000259" key="8">
    <source>
        <dbReference type="PROSITE" id="PS00651"/>
    </source>
</evidence>
<protein>
    <recommendedName>
        <fullName evidence="6 7">Large ribosomal subunit protein bL9</fullName>
    </recommendedName>
</protein>
<evidence type="ECO:0000256" key="7">
    <source>
        <dbReference type="HAMAP-Rule" id="MF_00503"/>
    </source>
</evidence>
<evidence type="ECO:0000256" key="2">
    <source>
        <dbReference type="ARBA" id="ARBA00022730"/>
    </source>
</evidence>
<comment type="caution">
    <text evidence="9">The sequence shown here is derived from an EMBL/GenBank/DDBJ whole genome shotgun (WGS) entry which is preliminary data.</text>
</comment>
<name>A0A1G2G9E2_9BACT</name>
<dbReference type="GO" id="GO:0003735">
    <property type="term" value="F:structural constituent of ribosome"/>
    <property type="evidence" value="ECO:0007669"/>
    <property type="project" value="InterPro"/>
</dbReference>
<comment type="function">
    <text evidence="7">Binds to the 23S rRNA.</text>
</comment>
<dbReference type="GO" id="GO:1990904">
    <property type="term" value="C:ribonucleoprotein complex"/>
    <property type="evidence" value="ECO:0007669"/>
    <property type="project" value="UniProtKB-KW"/>
</dbReference>
<dbReference type="NCBIfam" id="TIGR00158">
    <property type="entry name" value="L9"/>
    <property type="match status" value="1"/>
</dbReference>
<dbReference type="InterPro" id="IPR009027">
    <property type="entry name" value="Ribosomal_bL9/RNase_H1_N"/>
</dbReference>
<dbReference type="Pfam" id="PF01281">
    <property type="entry name" value="Ribosomal_L9_N"/>
    <property type="match status" value="1"/>
</dbReference>
<dbReference type="InterPro" id="IPR020069">
    <property type="entry name" value="Ribosomal_bL9_C"/>
</dbReference>
<dbReference type="InterPro" id="IPR036791">
    <property type="entry name" value="Ribosomal_bL9_C_sf"/>
</dbReference>
<dbReference type="GO" id="GO:0005840">
    <property type="term" value="C:ribosome"/>
    <property type="evidence" value="ECO:0007669"/>
    <property type="project" value="UniProtKB-KW"/>
</dbReference>
<dbReference type="HAMAP" id="MF_00503">
    <property type="entry name" value="Ribosomal_bL9"/>
    <property type="match status" value="1"/>
</dbReference>
<keyword evidence="5 7" id="KW-0687">Ribonucleoprotein</keyword>
<evidence type="ECO:0000256" key="3">
    <source>
        <dbReference type="ARBA" id="ARBA00022884"/>
    </source>
</evidence>
<dbReference type="Pfam" id="PF03948">
    <property type="entry name" value="Ribosomal_L9_C"/>
    <property type="match status" value="1"/>
</dbReference>
<accession>A0A1G2G9E2</accession>
<comment type="similarity">
    <text evidence="1 7">Belongs to the bacterial ribosomal protein bL9 family.</text>
</comment>
<evidence type="ECO:0000313" key="10">
    <source>
        <dbReference type="Proteomes" id="UP000176576"/>
    </source>
</evidence>
<dbReference type="EMBL" id="MHNN01000005">
    <property type="protein sequence ID" value="OGZ46874.1"/>
    <property type="molecule type" value="Genomic_DNA"/>
</dbReference>
<dbReference type="InterPro" id="IPR020594">
    <property type="entry name" value="Ribosomal_bL9_bac/chp"/>
</dbReference>
<sequence>MQVILRKQIEKLGHTGDVKDVSAGYFRNFLFPRGLAQLATAAGLKQAERMRADAAQKQMKDRDAFTTLVGALQKERIVLTRKATEEGHLFGSVAQADIAGALGEKGYSLEEKQIVLEAHIKELGTYPILLKFDDAITGTISITVERDPS</sequence>
<keyword evidence="4 7" id="KW-0689">Ribosomal protein</keyword>
<dbReference type="PANTHER" id="PTHR21368">
    <property type="entry name" value="50S RIBOSOMAL PROTEIN L9"/>
    <property type="match status" value="1"/>
</dbReference>
<dbReference type="GO" id="GO:0019843">
    <property type="term" value="F:rRNA binding"/>
    <property type="evidence" value="ECO:0007669"/>
    <property type="project" value="UniProtKB-UniRule"/>
</dbReference>
<feature type="domain" description="Ribosomal protein L9" evidence="8">
    <location>
        <begin position="13"/>
        <end position="40"/>
    </location>
</feature>
<evidence type="ECO:0000256" key="6">
    <source>
        <dbReference type="ARBA" id="ARBA00035292"/>
    </source>
</evidence>
<dbReference type="GO" id="GO:0006412">
    <property type="term" value="P:translation"/>
    <property type="evidence" value="ECO:0007669"/>
    <property type="project" value="UniProtKB-UniRule"/>
</dbReference>
<keyword evidence="2 7" id="KW-0699">rRNA-binding</keyword>
<dbReference type="SUPFAM" id="SSF55658">
    <property type="entry name" value="L9 N-domain-like"/>
    <property type="match status" value="1"/>
</dbReference>
<evidence type="ECO:0000256" key="1">
    <source>
        <dbReference type="ARBA" id="ARBA00010605"/>
    </source>
</evidence>
<dbReference type="PROSITE" id="PS00651">
    <property type="entry name" value="RIBOSOMAL_L9"/>
    <property type="match status" value="1"/>
</dbReference>
<evidence type="ECO:0000256" key="5">
    <source>
        <dbReference type="ARBA" id="ARBA00023274"/>
    </source>
</evidence>
<reference evidence="9 10" key="1">
    <citation type="journal article" date="2016" name="Nat. Commun.">
        <title>Thousands of microbial genomes shed light on interconnected biogeochemical processes in an aquifer system.</title>
        <authorList>
            <person name="Anantharaman K."/>
            <person name="Brown C.T."/>
            <person name="Hug L.A."/>
            <person name="Sharon I."/>
            <person name="Castelle C.J."/>
            <person name="Probst A.J."/>
            <person name="Thomas B.C."/>
            <person name="Singh A."/>
            <person name="Wilkins M.J."/>
            <person name="Karaoz U."/>
            <person name="Brodie E.L."/>
            <person name="Williams K.H."/>
            <person name="Hubbard S.S."/>
            <person name="Banfield J.F."/>
        </authorList>
    </citation>
    <scope>NUCLEOTIDE SEQUENCE [LARGE SCALE GENOMIC DNA]</scope>
</reference>
<keyword evidence="3 7" id="KW-0694">RNA-binding</keyword>
<dbReference type="STRING" id="1802117.A3J54_00235"/>
<organism evidence="9 10">
    <name type="scientific">Candidatus Ryanbacteria bacterium RIFCSPHIGHO2_02_FULL_45_13b</name>
    <dbReference type="NCBI Taxonomy" id="1802117"/>
    <lineage>
        <taxon>Bacteria</taxon>
        <taxon>Candidatus Ryaniibacteriota</taxon>
    </lineage>
</organism>
<dbReference type="InterPro" id="IPR036935">
    <property type="entry name" value="Ribosomal_bL9_N_sf"/>
</dbReference>
<dbReference type="Gene3D" id="3.10.430.100">
    <property type="entry name" value="Ribosomal protein L9, C-terminal domain"/>
    <property type="match status" value="1"/>
</dbReference>